<dbReference type="AlphaFoldDB" id="A0A9X3FCI6"/>
<reference evidence="2" key="1">
    <citation type="submission" date="2022-11" db="EMBL/GenBank/DDBJ databases">
        <title>Marilongibacter aestuarii gen. nov., sp. nov., isolated from tidal flat sediment.</title>
        <authorList>
            <person name="Jiayan W."/>
        </authorList>
    </citation>
    <scope>NUCLEOTIDE SEQUENCE</scope>
    <source>
        <strain evidence="2">Z1-6</strain>
    </source>
</reference>
<keyword evidence="1" id="KW-0812">Transmembrane</keyword>
<evidence type="ECO:0000313" key="3">
    <source>
        <dbReference type="Proteomes" id="UP001145087"/>
    </source>
</evidence>
<dbReference type="InterPro" id="IPR051311">
    <property type="entry name" value="DedA_domain"/>
</dbReference>
<evidence type="ECO:0000256" key="1">
    <source>
        <dbReference type="SAM" id="Phobius"/>
    </source>
</evidence>
<evidence type="ECO:0008006" key="4">
    <source>
        <dbReference type="Google" id="ProtNLM"/>
    </source>
</evidence>
<feature type="transmembrane region" description="Helical" evidence="1">
    <location>
        <begin position="135"/>
        <end position="158"/>
    </location>
</feature>
<accession>A0A9X3FCI6</accession>
<evidence type="ECO:0000313" key="2">
    <source>
        <dbReference type="EMBL" id="MCY1720083.1"/>
    </source>
</evidence>
<feature type="transmembrane region" description="Helical" evidence="1">
    <location>
        <begin position="170"/>
        <end position="186"/>
    </location>
</feature>
<feature type="transmembrane region" description="Helical" evidence="1">
    <location>
        <begin position="90"/>
        <end position="111"/>
    </location>
</feature>
<keyword evidence="1" id="KW-0472">Membrane</keyword>
<dbReference type="PANTHER" id="PTHR42709">
    <property type="entry name" value="ALKALINE PHOSPHATASE LIKE PROTEIN"/>
    <property type="match status" value="1"/>
</dbReference>
<sequence length="191" mass="22511">MKLSKRMQFLVKNGLKGMAWLLLILAAYFLFKEVVLSRTPDAWVDQIYARPLLVYLVYCFSEFFFGIFPPELFMIWAINKDTIPHYFMNLTFFAVVSYTMGYLTFLIGRYFNTHASLKYFKKNMLKEVWPQLKKYGLFLIIVAALTPVPWSAVCLLVGSAGYPSKRFLKYALFRLLRFAIYGYIIYQTHVF</sequence>
<organism evidence="2 3">
    <name type="scientific">Draconibacterium aestuarii</name>
    <dbReference type="NCBI Taxonomy" id="2998507"/>
    <lineage>
        <taxon>Bacteria</taxon>
        <taxon>Pseudomonadati</taxon>
        <taxon>Bacteroidota</taxon>
        <taxon>Bacteroidia</taxon>
        <taxon>Marinilabiliales</taxon>
        <taxon>Prolixibacteraceae</taxon>
        <taxon>Draconibacterium</taxon>
    </lineage>
</organism>
<dbReference type="RefSeq" id="WP_343332417.1">
    <property type="nucleotide sequence ID" value="NZ_JAPOHD010000013.1"/>
</dbReference>
<name>A0A9X3FCI6_9BACT</name>
<feature type="transmembrane region" description="Helical" evidence="1">
    <location>
        <begin position="53"/>
        <end position="78"/>
    </location>
</feature>
<protein>
    <recommendedName>
        <fullName evidence="4">Short-chain dehydrogenase</fullName>
    </recommendedName>
</protein>
<gene>
    <name evidence="2" type="ORF">OU798_07000</name>
</gene>
<keyword evidence="1" id="KW-1133">Transmembrane helix</keyword>
<dbReference type="EMBL" id="JAPOHD010000013">
    <property type="protein sequence ID" value="MCY1720083.1"/>
    <property type="molecule type" value="Genomic_DNA"/>
</dbReference>
<proteinExistence type="predicted"/>
<dbReference type="Proteomes" id="UP001145087">
    <property type="component" value="Unassembled WGS sequence"/>
</dbReference>
<keyword evidence="3" id="KW-1185">Reference proteome</keyword>
<comment type="caution">
    <text evidence="2">The sequence shown here is derived from an EMBL/GenBank/DDBJ whole genome shotgun (WGS) entry which is preliminary data.</text>
</comment>